<feature type="domain" description="TadE-like" evidence="2">
    <location>
        <begin position="13"/>
        <end position="55"/>
    </location>
</feature>
<evidence type="ECO:0000313" key="4">
    <source>
        <dbReference type="Proteomes" id="UP000319771"/>
    </source>
</evidence>
<keyword evidence="1" id="KW-0472">Membrane</keyword>
<sequence length="161" mass="18066">MNRLFRTVRGNRGVEIAEFAVVLPLFLIIMFSIVDFGLYSFVQHTLQFATREGVRLALVGRTLTDASGNQLTREASIIKTIDDYASVAVKPSQLQISIYPVNTDYSDPTDWSITQNAGGPGSYMRVKTRYSYTFITPLIAALMPNGKLVIQSQATYRNERF</sequence>
<name>A0A538U938_UNCEI</name>
<comment type="caution">
    <text evidence="3">The sequence shown here is derived from an EMBL/GenBank/DDBJ whole genome shotgun (WGS) entry which is preliminary data.</text>
</comment>
<evidence type="ECO:0000259" key="2">
    <source>
        <dbReference type="Pfam" id="PF07811"/>
    </source>
</evidence>
<keyword evidence="1" id="KW-1133">Transmembrane helix</keyword>
<dbReference type="EMBL" id="VBPB01000108">
    <property type="protein sequence ID" value="TMQ72413.1"/>
    <property type="molecule type" value="Genomic_DNA"/>
</dbReference>
<protein>
    <submittedName>
        <fullName evidence="3">Pilus assembly protein</fullName>
    </submittedName>
</protein>
<dbReference type="Proteomes" id="UP000319771">
    <property type="component" value="Unassembled WGS sequence"/>
</dbReference>
<accession>A0A538U938</accession>
<keyword evidence="1" id="KW-0812">Transmembrane</keyword>
<proteinExistence type="predicted"/>
<feature type="transmembrane region" description="Helical" evidence="1">
    <location>
        <begin position="21"/>
        <end position="42"/>
    </location>
</feature>
<dbReference type="InterPro" id="IPR012495">
    <property type="entry name" value="TadE-like_dom"/>
</dbReference>
<dbReference type="AlphaFoldDB" id="A0A538U938"/>
<dbReference type="Pfam" id="PF07811">
    <property type="entry name" value="TadE"/>
    <property type="match status" value="1"/>
</dbReference>
<gene>
    <name evidence="3" type="ORF">E6K81_07430</name>
</gene>
<evidence type="ECO:0000313" key="3">
    <source>
        <dbReference type="EMBL" id="TMQ72413.1"/>
    </source>
</evidence>
<reference evidence="3 4" key="1">
    <citation type="journal article" date="2019" name="Nat. Microbiol.">
        <title>Mediterranean grassland soil C-N compound turnover is dependent on rainfall and depth, and is mediated by genomically divergent microorganisms.</title>
        <authorList>
            <person name="Diamond S."/>
            <person name="Andeer P.F."/>
            <person name="Li Z."/>
            <person name="Crits-Christoph A."/>
            <person name="Burstein D."/>
            <person name="Anantharaman K."/>
            <person name="Lane K.R."/>
            <person name="Thomas B.C."/>
            <person name="Pan C."/>
            <person name="Northen T.R."/>
            <person name="Banfield J.F."/>
        </authorList>
    </citation>
    <scope>NUCLEOTIDE SEQUENCE [LARGE SCALE GENOMIC DNA]</scope>
    <source>
        <strain evidence="3">WS_11</strain>
    </source>
</reference>
<evidence type="ECO:0000256" key="1">
    <source>
        <dbReference type="SAM" id="Phobius"/>
    </source>
</evidence>
<organism evidence="3 4">
    <name type="scientific">Eiseniibacteriota bacterium</name>
    <dbReference type="NCBI Taxonomy" id="2212470"/>
    <lineage>
        <taxon>Bacteria</taxon>
        <taxon>Candidatus Eiseniibacteriota</taxon>
    </lineage>
</organism>